<dbReference type="Proteomes" id="UP001645859">
    <property type="component" value="Unassembled WGS sequence"/>
</dbReference>
<dbReference type="InterPro" id="IPR045931">
    <property type="entry name" value="DUF6350"/>
</dbReference>
<evidence type="ECO:0000313" key="3">
    <source>
        <dbReference type="EMBL" id="MBL3678345.1"/>
    </source>
</evidence>
<feature type="compositionally biased region" description="Low complexity" evidence="1">
    <location>
        <begin position="499"/>
        <end position="509"/>
    </location>
</feature>
<feature type="transmembrane region" description="Helical" evidence="2">
    <location>
        <begin position="6"/>
        <end position="29"/>
    </location>
</feature>
<feature type="transmembrane region" description="Helical" evidence="2">
    <location>
        <begin position="41"/>
        <end position="62"/>
    </location>
</feature>
<feature type="transmembrane region" description="Helical" evidence="2">
    <location>
        <begin position="109"/>
        <end position="132"/>
    </location>
</feature>
<protein>
    <submittedName>
        <fullName evidence="3">Uncharacterized protein</fullName>
    </submittedName>
</protein>
<feature type="transmembrane region" description="Helical" evidence="2">
    <location>
        <begin position="302"/>
        <end position="324"/>
    </location>
</feature>
<comment type="caution">
    <text evidence="3">The sequence shown here is derived from an EMBL/GenBank/DDBJ whole genome shotgun (WGS) entry which is preliminary data.</text>
</comment>
<feature type="region of interest" description="Disordered" evidence="1">
    <location>
        <begin position="455"/>
        <end position="567"/>
    </location>
</feature>
<accession>A0ABS1SCS6</accession>
<gene>
    <name evidence="3" type="ORF">D3230_03365</name>
</gene>
<feature type="transmembrane region" description="Helical" evidence="2">
    <location>
        <begin position="245"/>
        <end position="267"/>
    </location>
</feature>
<feature type="transmembrane region" description="Helical" evidence="2">
    <location>
        <begin position="138"/>
        <end position="161"/>
    </location>
</feature>
<proteinExistence type="predicted"/>
<dbReference type="RefSeq" id="WP_202343563.1">
    <property type="nucleotide sequence ID" value="NZ_BAAAPI010000001.1"/>
</dbReference>
<name>A0ABS1SCS6_9MICO</name>
<feature type="transmembrane region" description="Helical" evidence="2">
    <location>
        <begin position="173"/>
        <end position="193"/>
    </location>
</feature>
<organism evidence="3 4">
    <name type="scientific">Leucobacter chromiireducens subsp. solipictus</name>
    <dbReference type="NCBI Taxonomy" id="398235"/>
    <lineage>
        <taxon>Bacteria</taxon>
        <taxon>Bacillati</taxon>
        <taxon>Actinomycetota</taxon>
        <taxon>Actinomycetes</taxon>
        <taxon>Micrococcales</taxon>
        <taxon>Microbacteriaceae</taxon>
        <taxon>Leucobacter</taxon>
    </lineage>
</organism>
<feature type="transmembrane region" description="Helical" evidence="2">
    <location>
        <begin position="77"/>
        <end position="97"/>
    </location>
</feature>
<reference evidence="3 4" key="1">
    <citation type="submission" date="2018-09" db="EMBL/GenBank/DDBJ databases">
        <title>Comparative genomics of Leucobacter spp.</title>
        <authorList>
            <person name="Reis A.C."/>
            <person name="Kolvenbach B.A."/>
            <person name="Corvini P.F.X."/>
            <person name="Nunes O.C."/>
        </authorList>
    </citation>
    <scope>NUCLEOTIDE SEQUENCE [LARGE SCALE GENOMIC DNA]</scope>
    <source>
        <strain evidence="3 4">TAN 31504</strain>
    </source>
</reference>
<feature type="compositionally biased region" description="Acidic residues" evidence="1">
    <location>
        <begin position="486"/>
        <end position="498"/>
    </location>
</feature>
<evidence type="ECO:0000256" key="1">
    <source>
        <dbReference type="SAM" id="MobiDB-lite"/>
    </source>
</evidence>
<dbReference type="EMBL" id="QYAC01000001">
    <property type="protein sequence ID" value="MBL3678345.1"/>
    <property type="molecule type" value="Genomic_DNA"/>
</dbReference>
<dbReference type="Pfam" id="PF19877">
    <property type="entry name" value="DUF6350"/>
    <property type="match status" value="1"/>
</dbReference>
<keyword evidence="2" id="KW-1133">Transmembrane helix</keyword>
<feature type="transmembrane region" description="Helical" evidence="2">
    <location>
        <begin position="205"/>
        <end position="233"/>
    </location>
</feature>
<keyword evidence="2" id="KW-0812">Transmembrane</keyword>
<evidence type="ECO:0000313" key="4">
    <source>
        <dbReference type="Proteomes" id="UP001645859"/>
    </source>
</evidence>
<keyword evidence="4" id="KW-1185">Reference proteome</keyword>
<evidence type="ECO:0000256" key="2">
    <source>
        <dbReference type="SAM" id="Phobius"/>
    </source>
</evidence>
<feature type="transmembrane region" description="Helical" evidence="2">
    <location>
        <begin position="336"/>
        <end position="365"/>
    </location>
</feature>
<keyword evidence="2" id="KW-0472">Membrane</keyword>
<sequence>MTAVIAAIEACAAAAVGVAAVVVPALLLWMVTFSLAAEPATVFAGAAAGWALAHFAPLSLVVPPELALSLGLPPEELTFGLSLAPLGVTLITVLLALRAGDRLSARGGAGAAGVLGGALGFAGAALVIAQFAAPFLSWPGAGVAAVAALVYGVPAGLAFLVGAARHEHPWWRAGVRLVQRGIAGLGFAGAAALPARATEVCRLGAASLAALLGLAALTVAIALIVGYSGIVALTQHLQLDPLGSALLFLTQLALLPVAVLWGLAWLLGSGFAVGAGSSVTPFETLLGPLPALPIFGAIPQGWGAFGALAPTLVVLVGVGVAVLLGHRAEARRASWAVAVTVPVVAAILVGLAVTALSALATGAIGPDRLAVTGPNPWVTGGLAAAELGLGLLIGTAAARIDARQWSAALPDLVPERVRERLSAEQADEQLTVPLDDAVQRLSAVELDAAFAEAAELAAPDPADARSTDDSDELDGIDYSHGSDPDSVLDVEDGGDGDAEAGANDTGAPEPETPADPEADPAPNTLTDVDDAVSESEALRAYEWNDTVDLEPEAPQERTGWRWPRPGR</sequence>